<accession>A0A7S4ADG0</accession>
<evidence type="ECO:0000256" key="2">
    <source>
        <dbReference type="SAM" id="Phobius"/>
    </source>
</evidence>
<dbReference type="PANTHER" id="PTHR42850">
    <property type="entry name" value="METALLOPHOSPHOESTERASE"/>
    <property type="match status" value="1"/>
</dbReference>
<feature type="region of interest" description="Disordered" evidence="1">
    <location>
        <begin position="126"/>
        <end position="155"/>
    </location>
</feature>
<keyword evidence="2" id="KW-1133">Transmembrane helix</keyword>
<protein>
    <recommendedName>
        <fullName evidence="3">Calcineurin-like phosphoesterase domain-containing protein</fullName>
    </recommendedName>
</protein>
<dbReference type="AlphaFoldDB" id="A0A7S4ADG0"/>
<evidence type="ECO:0000313" key="4">
    <source>
        <dbReference type="EMBL" id="CAE0712007.1"/>
    </source>
</evidence>
<dbReference type="EMBL" id="HBIX01006015">
    <property type="protein sequence ID" value="CAE0712007.1"/>
    <property type="molecule type" value="Transcribed_RNA"/>
</dbReference>
<feature type="transmembrane region" description="Helical" evidence="2">
    <location>
        <begin position="15"/>
        <end position="33"/>
    </location>
</feature>
<keyword evidence="2" id="KW-0472">Membrane</keyword>
<feature type="compositionally biased region" description="Low complexity" evidence="1">
    <location>
        <begin position="42"/>
        <end position="51"/>
    </location>
</feature>
<organism evidence="4">
    <name type="scientific">Pseudo-nitzschia australis</name>
    <dbReference type="NCBI Taxonomy" id="44445"/>
    <lineage>
        <taxon>Eukaryota</taxon>
        <taxon>Sar</taxon>
        <taxon>Stramenopiles</taxon>
        <taxon>Ochrophyta</taxon>
        <taxon>Bacillariophyta</taxon>
        <taxon>Bacillariophyceae</taxon>
        <taxon>Bacillariophycidae</taxon>
        <taxon>Bacillariales</taxon>
        <taxon>Bacillariaceae</taxon>
        <taxon>Pseudo-nitzschia</taxon>
    </lineage>
</organism>
<sequence length="485" mass="53495">MQQYSYRQLITQKNFVMIGVPVVAAASFCFWAAQSNTDGTGSRSSPNTSSSKNAQHTFKTTRKRFNYGIAVAESSRDGDNSNINVDADLHSHSHSRRSFQTPADKFFRENKRIPLPLVPHARLDDLLSSSSSSSSSTSASTTSSSSENNNNDSNSNNTILVIGDVHGCYDELLALHAKAVKEHNSGVDFSYTILVGDLCNKGPKSARVIRHVRETPNWFSVRGNHDDAALAAALGDQKRLQKKTYQWVVGGERSNENENQTNERKNDKDDDSSVVVVIGRTTDDEESSSSSSSSVVGLSDDDVHWLSQLPYTIRIPGDYFGRDEADTDTLVVHAGLVPNKELEEQTTTTMTTIRDLLVRCNEDGKFTHYEYYKGGAKPANVCVENNNDDDDDDDDDDDAKMSMPCNEAVAWASVWNGPQKVVFGHDARRKLQLYANDWATGLDTGAVYGGELTGIILPKRKLVSVKSNEYSPITTPKKSRTNSKR</sequence>
<dbReference type="GO" id="GO:0000298">
    <property type="term" value="F:endopolyphosphatase activity"/>
    <property type="evidence" value="ECO:0007669"/>
    <property type="project" value="TreeGrafter"/>
</dbReference>
<feature type="compositionally biased region" description="Low complexity" evidence="1">
    <location>
        <begin position="128"/>
        <end position="155"/>
    </location>
</feature>
<dbReference type="InterPro" id="IPR050126">
    <property type="entry name" value="Ap4A_hydrolase"/>
</dbReference>
<reference evidence="4" key="1">
    <citation type="submission" date="2021-01" db="EMBL/GenBank/DDBJ databases">
        <authorList>
            <person name="Corre E."/>
            <person name="Pelletier E."/>
            <person name="Niang G."/>
            <person name="Scheremetjew M."/>
            <person name="Finn R."/>
            <person name="Kale V."/>
            <person name="Holt S."/>
            <person name="Cochrane G."/>
            <person name="Meng A."/>
            <person name="Brown T."/>
            <person name="Cohen L."/>
        </authorList>
    </citation>
    <scope>NUCLEOTIDE SEQUENCE</scope>
    <source>
        <strain evidence="4">10249 10 AB</strain>
    </source>
</reference>
<feature type="region of interest" description="Disordered" evidence="1">
    <location>
        <begin position="38"/>
        <end position="58"/>
    </location>
</feature>
<proteinExistence type="predicted"/>
<dbReference type="Pfam" id="PF00149">
    <property type="entry name" value="Metallophos"/>
    <property type="match status" value="1"/>
</dbReference>
<feature type="region of interest" description="Disordered" evidence="1">
    <location>
        <begin position="74"/>
        <end position="103"/>
    </location>
</feature>
<feature type="region of interest" description="Disordered" evidence="1">
    <location>
        <begin position="247"/>
        <end position="274"/>
    </location>
</feature>
<feature type="compositionally biased region" description="Basic and acidic residues" evidence="1">
    <location>
        <begin position="253"/>
        <end position="268"/>
    </location>
</feature>
<name>A0A7S4ADG0_9STRA</name>
<dbReference type="SUPFAM" id="SSF56300">
    <property type="entry name" value="Metallo-dependent phosphatases"/>
    <property type="match status" value="1"/>
</dbReference>
<dbReference type="InterPro" id="IPR029052">
    <property type="entry name" value="Metallo-depent_PP-like"/>
</dbReference>
<dbReference type="PANTHER" id="PTHR42850:SF4">
    <property type="entry name" value="ZINC-DEPENDENT ENDOPOLYPHOSPHATASE"/>
    <property type="match status" value="1"/>
</dbReference>
<evidence type="ECO:0000256" key="1">
    <source>
        <dbReference type="SAM" id="MobiDB-lite"/>
    </source>
</evidence>
<dbReference type="GO" id="GO:0005737">
    <property type="term" value="C:cytoplasm"/>
    <property type="evidence" value="ECO:0007669"/>
    <property type="project" value="TreeGrafter"/>
</dbReference>
<dbReference type="GO" id="GO:0006798">
    <property type="term" value="P:polyphosphate catabolic process"/>
    <property type="evidence" value="ECO:0007669"/>
    <property type="project" value="TreeGrafter"/>
</dbReference>
<evidence type="ECO:0000259" key="3">
    <source>
        <dbReference type="Pfam" id="PF00149"/>
    </source>
</evidence>
<dbReference type="InterPro" id="IPR004843">
    <property type="entry name" value="Calcineurin-like_PHP"/>
</dbReference>
<gene>
    <name evidence="4" type="ORF">PAUS00366_LOCUS4759</name>
</gene>
<feature type="domain" description="Calcineurin-like phosphoesterase" evidence="3">
    <location>
        <begin position="158"/>
        <end position="337"/>
    </location>
</feature>
<dbReference type="Gene3D" id="3.60.21.10">
    <property type="match status" value="1"/>
</dbReference>
<dbReference type="GO" id="GO:0016791">
    <property type="term" value="F:phosphatase activity"/>
    <property type="evidence" value="ECO:0007669"/>
    <property type="project" value="TreeGrafter"/>
</dbReference>
<keyword evidence="2" id="KW-0812">Transmembrane</keyword>